<evidence type="ECO:0000313" key="2">
    <source>
        <dbReference type="Proteomes" id="UP000681720"/>
    </source>
</evidence>
<accession>A0A8S3EKA9</accession>
<dbReference type="Proteomes" id="UP000681720">
    <property type="component" value="Unassembled WGS sequence"/>
</dbReference>
<reference evidence="1" key="1">
    <citation type="submission" date="2021-02" db="EMBL/GenBank/DDBJ databases">
        <authorList>
            <person name="Nowell W R."/>
        </authorList>
    </citation>
    <scope>NUCLEOTIDE SEQUENCE</scope>
</reference>
<feature type="non-terminal residue" evidence="1">
    <location>
        <position position="1"/>
    </location>
</feature>
<evidence type="ECO:0000313" key="1">
    <source>
        <dbReference type="EMBL" id="CAF5074799.1"/>
    </source>
</evidence>
<organism evidence="1 2">
    <name type="scientific">Rotaria magnacalcarata</name>
    <dbReference type="NCBI Taxonomy" id="392030"/>
    <lineage>
        <taxon>Eukaryota</taxon>
        <taxon>Metazoa</taxon>
        <taxon>Spiralia</taxon>
        <taxon>Gnathifera</taxon>
        <taxon>Rotifera</taxon>
        <taxon>Eurotatoria</taxon>
        <taxon>Bdelloidea</taxon>
        <taxon>Philodinida</taxon>
        <taxon>Philodinidae</taxon>
        <taxon>Rotaria</taxon>
    </lineage>
</organism>
<proteinExistence type="predicted"/>
<comment type="caution">
    <text evidence="1">The sequence shown here is derived from an EMBL/GenBank/DDBJ whole genome shotgun (WGS) entry which is preliminary data.</text>
</comment>
<dbReference type="AlphaFoldDB" id="A0A8S3EKA9"/>
<name>A0A8S3EKA9_9BILA</name>
<sequence>RRLDRCIELLNDLKRGTISMTLLPSSNIDSQQQQQQQQQQQIGSIKSQLAGICLTSISIN</sequence>
<dbReference type="EMBL" id="CAJOBJ010240711">
    <property type="protein sequence ID" value="CAF5074799.1"/>
    <property type="molecule type" value="Genomic_DNA"/>
</dbReference>
<feature type="non-terminal residue" evidence="1">
    <location>
        <position position="60"/>
    </location>
</feature>
<protein>
    <submittedName>
        <fullName evidence="1">Uncharacterized protein</fullName>
    </submittedName>
</protein>
<gene>
    <name evidence="1" type="ORF">GIL414_LOCUS61346</name>
</gene>